<sequence>MKRTLEKQSYLERKRQAILDLGYDYIKFRSRSKKSLRTLKKIIQNNTYHFEEAYD</sequence>
<gene>
    <name evidence="1" type="ORF">RM520_08385</name>
</gene>
<protein>
    <submittedName>
        <fullName evidence="1">Uncharacterized protein</fullName>
    </submittedName>
</protein>
<evidence type="ECO:0000313" key="2">
    <source>
        <dbReference type="Proteomes" id="UP001250662"/>
    </source>
</evidence>
<evidence type="ECO:0000313" key="1">
    <source>
        <dbReference type="EMBL" id="MDT0621641.1"/>
    </source>
</evidence>
<reference evidence="1 2" key="1">
    <citation type="submission" date="2023-09" db="EMBL/GenBank/DDBJ databases">
        <authorList>
            <person name="Rey-Velasco X."/>
        </authorList>
    </citation>
    <scope>NUCLEOTIDE SEQUENCE [LARGE SCALE GENOMIC DNA]</scope>
    <source>
        <strain evidence="1 2">P007</strain>
    </source>
</reference>
<proteinExistence type="predicted"/>
<name>A0ABU3BHN1_9FLAO</name>
<dbReference type="Proteomes" id="UP001250662">
    <property type="component" value="Unassembled WGS sequence"/>
</dbReference>
<dbReference type="RefSeq" id="WP_311385259.1">
    <property type="nucleotide sequence ID" value="NZ_JAVRHU010000002.1"/>
</dbReference>
<accession>A0ABU3BHN1</accession>
<comment type="caution">
    <text evidence="1">The sequence shown here is derived from an EMBL/GenBank/DDBJ whole genome shotgun (WGS) entry which is preliminary data.</text>
</comment>
<keyword evidence="2" id="KW-1185">Reference proteome</keyword>
<organism evidence="1 2">
    <name type="scientific">Croceitalea vernalis</name>
    <dbReference type="NCBI Taxonomy" id="3075599"/>
    <lineage>
        <taxon>Bacteria</taxon>
        <taxon>Pseudomonadati</taxon>
        <taxon>Bacteroidota</taxon>
        <taxon>Flavobacteriia</taxon>
        <taxon>Flavobacteriales</taxon>
        <taxon>Flavobacteriaceae</taxon>
        <taxon>Croceitalea</taxon>
    </lineage>
</organism>
<dbReference type="EMBL" id="JAVRHU010000002">
    <property type="protein sequence ID" value="MDT0621641.1"/>
    <property type="molecule type" value="Genomic_DNA"/>
</dbReference>